<dbReference type="PANTHER" id="PTHR13390">
    <property type="entry name" value="LIPASE"/>
    <property type="match status" value="1"/>
</dbReference>
<keyword evidence="5" id="KW-0378">Hydrolase</keyword>
<organism evidence="10 11">
    <name type="scientific">Aquatica leii</name>
    <dbReference type="NCBI Taxonomy" id="1421715"/>
    <lineage>
        <taxon>Eukaryota</taxon>
        <taxon>Metazoa</taxon>
        <taxon>Ecdysozoa</taxon>
        <taxon>Arthropoda</taxon>
        <taxon>Hexapoda</taxon>
        <taxon>Insecta</taxon>
        <taxon>Pterygota</taxon>
        <taxon>Neoptera</taxon>
        <taxon>Endopterygota</taxon>
        <taxon>Coleoptera</taxon>
        <taxon>Polyphaga</taxon>
        <taxon>Elateriformia</taxon>
        <taxon>Elateroidea</taxon>
        <taxon>Lampyridae</taxon>
        <taxon>Luciolinae</taxon>
        <taxon>Aquatica</taxon>
    </lineage>
</organism>
<keyword evidence="9" id="KW-0812">Transmembrane</keyword>
<evidence type="ECO:0000256" key="6">
    <source>
        <dbReference type="ARBA" id="ARBA00031924"/>
    </source>
</evidence>
<dbReference type="AlphaFoldDB" id="A0AAN7P1C9"/>
<evidence type="ECO:0000256" key="1">
    <source>
        <dbReference type="ARBA" id="ARBA00004502"/>
    </source>
</evidence>
<proteinExistence type="inferred from homology"/>
<gene>
    <name evidence="10" type="ORF">RN001_014274</name>
</gene>
<dbReference type="Pfam" id="PF10230">
    <property type="entry name" value="LIDHydrolase"/>
    <property type="match status" value="1"/>
</dbReference>
<keyword evidence="9" id="KW-0472">Membrane</keyword>
<evidence type="ECO:0000256" key="4">
    <source>
        <dbReference type="ARBA" id="ARBA00022677"/>
    </source>
</evidence>
<dbReference type="EMBL" id="JARPUR010000006">
    <property type="protein sequence ID" value="KAK4874914.1"/>
    <property type="molecule type" value="Genomic_DNA"/>
</dbReference>
<name>A0AAN7P1C9_9COLE</name>
<dbReference type="GO" id="GO:0004771">
    <property type="term" value="F:sterol ester esterase activity"/>
    <property type="evidence" value="ECO:0007669"/>
    <property type="project" value="UniProtKB-EC"/>
</dbReference>
<feature type="transmembrane region" description="Helical" evidence="9">
    <location>
        <begin position="133"/>
        <end position="157"/>
    </location>
</feature>
<evidence type="ECO:0000256" key="9">
    <source>
        <dbReference type="SAM" id="Phobius"/>
    </source>
</evidence>
<evidence type="ECO:0000256" key="5">
    <source>
        <dbReference type="ARBA" id="ARBA00022801"/>
    </source>
</evidence>
<dbReference type="InterPro" id="IPR029058">
    <property type="entry name" value="AB_hydrolase_fold"/>
</dbReference>
<evidence type="ECO:0000256" key="7">
    <source>
        <dbReference type="ARBA" id="ARBA00039150"/>
    </source>
</evidence>
<evidence type="ECO:0000313" key="10">
    <source>
        <dbReference type="EMBL" id="KAK4874914.1"/>
    </source>
</evidence>
<protein>
    <recommendedName>
        <fullName evidence="3">Lipid droplet-associated hydrolase</fullName>
        <ecNumber evidence="7">3.1.1.13</ecNumber>
    </recommendedName>
    <alternativeName>
        <fullName evidence="6">Lipid droplet-associated serine hydrolase</fullName>
    </alternativeName>
</protein>
<evidence type="ECO:0000256" key="2">
    <source>
        <dbReference type="ARBA" id="ARBA00008300"/>
    </source>
</evidence>
<dbReference type="SUPFAM" id="SSF53474">
    <property type="entry name" value="alpha/beta-Hydrolases"/>
    <property type="match status" value="1"/>
</dbReference>
<dbReference type="Gene3D" id="3.40.50.1820">
    <property type="entry name" value="alpha/beta hydrolase"/>
    <property type="match status" value="1"/>
</dbReference>
<comment type="catalytic activity">
    <reaction evidence="8">
        <text>a cholesterol ester + H2O = cholesterol + a fatty acid + H(+)</text>
        <dbReference type="Rhea" id="RHEA:36403"/>
        <dbReference type="ChEBI" id="CHEBI:15377"/>
        <dbReference type="ChEBI" id="CHEBI:15378"/>
        <dbReference type="ChEBI" id="CHEBI:16113"/>
        <dbReference type="ChEBI" id="CHEBI:17002"/>
        <dbReference type="ChEBI" id="CHEBI:28868"/>
        <dbReference type="EC" id="3.1.1.13"/>
    </reaction>
    <physiologicalReaction direction="left-to-right" evidence="8">
        <dbReference type="Rhea" id="RHEA:36404"/>
    </physiologicalReaction>
</comment>
<dbReference type="InterPro" id="IPR019363">
    <property type="entry name" value="LDAH"/>
</dbReference>
<keyword evidence="11" id="KW-1185">Reference proteome</keyword>
<keyword evidence="4" id="KW-0551">Lipid droplet</keyword>
<comment type="caution">
    <text evidence="10">The sequence shown here is derived from an EMBL/GenBank/DDBJ whole genome shotgun (WGS) entry which is preliminary data.</text>
</comment>
<dbReference type="EC" id="3.1.1.13" evidence="7"/>
<evidence type="ECO:0000256" key="8">
    <source>
        <dbReference type="ARBA" id="ARBA00049527"/>
    </source>
</evidence>
<dbReference type="Proteomes" id="UP001353858">
    <property type="component" value="Unassembled WGS sequence"/>
</dbReference>
<comment type="similarity">
    <text evidence="2">Belongs to the AB hydrolase superfamily. LDAH family.</text>
</comment>
<dbReference type="GO" id="GO:0005811">
    <property type="term" value="C:lipid droplet"/>
    <property type="evidence" value="ECO:0007669"/>
    <property type="project" value="UniProtKB-SubCell"/>
</dbReference>
<sequence length="269" mass="31906">MGKMGNPGVTKFYTEFLRKLHEQLGYTVWILSHAGHELPLTNSIRQAPPLRDNEKIYNLEGQVNHKRAFIENYVPKNARIHFIGHSIGAYIILQLLKDKSIKERSQGIYLLFPTIEYMAQSRNGWFFTHIVQYFIWLIVFLCWIYTLLPSLLQIFLIKLYMIFFSVSNSHTDTIQNFIRPDTMEKVFFLAVDEMHLVKERDSVVLYENRDKIKLYYGAADRWVPLEYCRRLKRDIPDIHAEICTHNFEHAFVLRHPQEVAVLVANWIMQ</sequence>
<evidence type="ECO:0000313" key="11">
    <source>
        <dbReference type="Proteomes" id="UP001353858"/>
    </source>
</evidence>
<dbReference type="GO" id="GO:0019915">
    <property type="term" value="P:lipid storage"/>
    <property type="evidence" value="ECO:0007669"/>
    <property type="project" value="InterPro"/>
</dbReference>
<dbReference type="PANTHER" id="PTHR13390:SF0">
    <property type="entry name" value="LIPID DROPLET-ASSOCIATED HYDROLASE"/>
    <property type="match status" value="1"/>
</dbReference>
<keyword evidence="9" id="KW-1133">Transmembrane helix</keyword>
<evidence type="ECO:0000256" key="3">
    <source>
        <dbReference type="ARBA" id="ARBA00019242"/>
    </source>
</evidence>
<comment type="subcellular location">
    <subcellularLocation>
        <location evidence="1">Lipid droplet</location>
    </subcellularLocation>
</comment>
<reference evidence="11" key="1">
    <citation type="submission" date="2023-01" db="EMBL/GenBank/DDBJ databases">
        <title>Key to firefly adult light organ development and bioluminescence: homeobox transcription factors regulate luciferase expression and transportation to peroxisome.</title>
        <authorList>
            <person name="Fu X."/>
        </authorList>
    </citation>
    <scope>NUCLEOTIDE SEQUENCE [LARGE SCALE GENOMIC DNA]</scope>
</reference>
<accession>A0AAN7P1C9</accession>